<evidence type="ECO:0000256" key="1">
    <source>
        <dbReference type="ARBA" id="ARBA00007648"/>
    </source>
</evidence>
<dbReference type="SMART" id="SM00471">
    <property type="entry name" value="HDc"/>
    <property type="match status" value="1"/>
</dbReference>
<dbReference type="InterPro" id="IPR023088">
    <property type="entry name" value="PDEase"/>
</dbReference>
<proteinExistence type="inferred from homology"/>
<evidence type="ECO:0000256" key="2">
    <source>
        <dbReference type="ARBA" id="ARBA00022535"/>
    </source>
</evidence>
<keyword evidence="7" id="KW-1185">Reference proteome</keyword>
<dbReference type="EC" id="3.1.4.-" evidence="5"/>
<dbReference type="InterPro" id="IPR036971">
    <property type="entry name" value="PDEase_catalytic_dom_sf"/>
</dbReference>
<dbReference type="InterPro" id="IPR029016">
    <property type="entry name" value="GAF-like_dom_sf"/>
</dbReference>
<dbReference type="Pfam" id="PF01590">
    <property type="entry name" value="GAF"/>
    <property type="match status" value="2"/>
</dbReference>
<evidence type="ECO:0000313" key="8">
    <source>
        <dbReference type="RefSeq" id="XP_013789712.2"/>
    </source>
</evidence>
<reference evidence="8 9" key="1">
    <citation type="submission" date="2025-05" db="UniProtKB">
        <authorList>
            <consortium name="RefSeq"/>
        </authorList>
    </citation>
    <scope>IDENTIFICATION</scope>
    <source>
        <tissue evidence="8 9">Muscle</tissue>
    </source>
</reference>
<comment type="cofactor">
    <cofactor evidence="5">
        <name>a divalent metal cation</name>
        <dbReference type="ChEBI" id="CHEBI:60240"/>
    </cofactor>
    <text evidence="5">Binds 2 divalent metal cations per subunit. Site 1 may preferentially bind zinc ions, while site 2 has a preference for magnesium and/or manganese ions.</text>
</comment>
<evidence type="ECO:0000256" key="3">
    <source>
        <dbReference type="ARBA" id="ARBA00022723"/>
    </source>
</evidence>
<keyword evidence="4 5" id="KW-0378">Hydrolase</keyword>
<gene>
    <name evidence="8 9" type="primary">LOC106473569</name>
</gene>
<sequence>MTSMPSWRLEVTCDDDQMSSEDQIAVPCDDKRPASRCNVSNLSFKEVEEWLDRHHEIAADYFLQKVDITFINRWLMTHGFLSIREYISSRRNSDTLVISDEQSPVEKTSGYFSDGPELTTSRHLKSKKFLRQNFARSKKKNVFRNSEPISQSADSPTHARRNSLRDFRRFLSLPSRSIHILNLLIESKVRIPRLPSKGVESKRELRFLNERQFFLESVQEIAHDLDVKSLTQKIITNLAVLLDSDCASLYVIEGPKNRRMLVSKVFDVHCGAGIFLPGSGKDDEIKVPWGTGIIGHVANTGETVNLRDTNEDPRYNDEVDKIRGYRTDTLLCMPIRNADDEIIGVAQVLNKNLQNSEQQFTEEDEKLAKAYLEFCGIALTNARLFEMSQKEYERNRSLLEVVHDLFEEQTSLEKVILKIMQRAQRLVKCERAAVLLLHEGADSENVKFSRTFELTSSPFIPFSPEISSVSSTKPEISSGLLRFAKRVAATGEVLNITDPKKIPEGSGRYIRSLLCMPIRDRDYKIIGVATIINRTDGLVFDENDEQLFKAFTLFCGLGINNTLMYSELEKAMARQKVAIEVISYHATAAPKDIKKLLSRHLSEAKVLQLTSLKFDDFSLTSDEMIIASIQMFRDLGLLSRFKIDETVLCLFLTTVRKNYRNISYHNWRHAFNVAQVMFAILMNCGLNSILADLEILGMMVGCLCHDLDHRGTNNAFQQKSGSALALLYGNKATMEQHHFNHAVMILSSEGHNIFATLSPDEYSRVMNILKNAILATDLSTYFQLRSRFFTLVDNVEYRWEEEEHREVLKSMLMTACDLGACTKPWPIQQKVAKLVTDEFFDQGDKEKLQLKIQPQALMDREKKHELPQMQVTWIDTICLPLYKALSKVNAGFMEMVEGAVGNRDKWKTLASQRANLINGNAKIYSKDTAV</sequence>
<dbReference type="Gene3D" id="1.10.1300.10">
    <property type="entry name" value="3'5'-cyclic nucleotide phosphodiesterase, catalytic domain"/>
    <property type="match status" value="1"/>
</dbReference>
<evidence type="ECO:0000313" key="9">
    <source>
        <dbReference type="RefSeq" id="XP_022258749.1"/>
    </source>
</evidence>
<evidence type="ECO:0000256" key="5">
    <source>
        <dbReference type="RuleBase" id="RU363067"/>
    </source>
</evidence>
<dbReference type="SUPFAM" id="SSF109604">
    <property type="entry name" value="HD-domain/PDEase-like"/>
    <property type="match status" value="1"/>
</dbReference>
<feature type="domain" description="PDEase" evidence="6">
    <location>
        <begin position="585"/>
        <end position="913"/>
    </location>
</feature>
<dbReference type="CDD" id="cd00077">
    <property type="entry name" value="HDc"/>
    <property type="match status" value="1"/>
</dbReference>
<dbReference type="PROSITE" id="PS51845">
    <property type="entry name" value="PDEASE_I_2"/>
    <property type="match status" value="1"/>
</dbReference>
<keyword evidence="2" id="KW-0140">cGMP</keyword>
<dbReference type="SMART" id="SM00065">
    <property type="entry name" value="GAF"/>
    <property type="match status" value="2"/>
</dbReference>
<dbReference type="PRINTS" id="PR00387">
    <property type="entry name" value="PDIESTERASE1"/>
</dbReference>
<accession>A0ABM1BVX5</accession>
<dbReference type="PANTHER" id="PTHR11347">
    <property type="entry name" value="CYCLIC NUCLEOTIDE PHOSPHODIESTERASE"/>
    <property type="match status" value="1"/>
</dbReference>
<dbReference type="RefSeq" id="XP_022258749.1">
    <property type="nucleotide sequence ID" value="XM_022403041.1"/>
</dbReference>
<dbReference type="InterPro" id="IPR003018">
    <property type="entry name" value="GAF"/>
</dbReference>
<dbReference type="InterPro" id="IPR003607">
    <property type="entry name" value="HD/PDEase_dom"/>
</dbReference>
<name>A0ABM1BVX5_LIMPO</name>
<comment type="similarity">
    <text evidence="1 5">Belongs to the cyclic nucleotide phosphodiesterase family.</text>
</comment>
<evidence type="ECO:0000256" key="4">
    <source>
        <dbReference type="ARBA" id="ARBA00022801"/>
    </source>
</evidence>
<dbReference type="GeneID" id="106473569"/>
<dbReference type="PROSITE" id="PS00126">
    <property type="entry name" value="PDEASE_I_1"/>
    <property type="match status" value="1"/>
</dbReference>
<dbReference type="Pfam" id="PF00233">
    <property type="entry name" value="PDEase_I"/>
    <property type="match status" value="1"/>
</dbReference>
<dbReference type="RefSeq" id="XP_013789712.2">
    <property type="nucleotide sequence ID" value="XM_013934258.2"/>
</dbReference>
<dbReference type="Proteomes" id="UP000694941">
    <property type="component" value="Unplaced"/>
</dbReference>
<protein>
    <recommendedName>
        <fullName evidence="5">Phosphodiesterase</fullName>
        <ecNumber evidence="5">3.1.4.-</ecNumber>
    </recommendedName>
</protein>
<keyword evidence="3 5" id="KW-0479">Metal-binding</keyword>
<dbReference type="Gene3D" id="3.30.450.40">
    <property type="match status" value="2"/>
</dbReference>
<evidence type="ECO:0000259" key="6">
    <source>
        <dbReference type="PROSITE" id="PS51845"/>
    </source>
</evidence>
<dbReference type="InterPro" id="IPR002073">
    <property type="entry name" value="PDEase_catalytic_dom"/>
</dbReference>
<dbReference type="InterPro" id="IPR023174">
    <property type="entry name" value="PDEase_CS"/>
</dbReference>
<organism evidence="7 8">
    <name type="scientific">Limulus polyphemus</name>
    <name type="common">Atlantic horseshoe crab</name>
    <dbReference type="NCBI Taxonomy" id="6850"/>
    <lineage>
        <taxon>Eukaryota</taxon>
        <taxon>Metazoa</taxon>
        <taxon>Ecdysozoa</taxon>
        <taxon>Arthropoda</taxon>
        <taxon>Chelicerata</taxon>
        <taxon>Merostomata</taxon>
        <taxon>Xiphosura</taxon>
        <taxon>Limulidae</taxon>
        <taxon>Limulus</taxon>
    </lineage>
</organism>
<dbReference type="SUPFAM" id="SSF55781">
    <property type="entry name" value="GAF domain-like"/>
    <property type="match status" value="2"/>
</dbReference>
<evidence type="ECO:0000313" key="7">
    <source>
        <dbReference type="Proteomes" id="UP000694941"/>
    </source>
</evidence>